<dbReference type="InterPro" id="IPR011043">
    <property type="entry name" value="Gal_Oxase/kelch_b-propeller"/>
</dbReference>
<dbReference type="InterPro" id="IPR036052">
    <property type="entry name" value="TrpB-like_PALP_sf"/>
</dbReference>
<dbReference type="PANTHER" id="PTHR47993">
    <property type="entry name" value="OS09G0372900 PROTEIN-RELATED"/>
    <property type="match status" value="1"/>
</dbReference>
<proteinExistence type="predicted"/>
<dbReference type="EMBL" id="JADBGQ010000009">
    <property type="protein sequence ID" value="KAG5379360.1"/>
    <property type="molecule type" value="Genomic_DNA"/>
</dbReference>
<accession>A0ABQ7L0Y1</accession>
<organism evidence="2 3">
    <name type="scientific">Brassica rapa subsp. trilocularis</name>
    <dbReference type="NCBI Taxonomy" id="1813537"/>
    <lineage>
        <taxon>Eukaryota</taxon>
        <taxon>Viridiplantae</taxon>
        <taxon>Streptophyta</taxon>
        <taxon>Embryophyta</taxon>
        <taxon>Tracheophyta</taxon>
        <taxon>Spermatophyta</taxon>
        <taxon>Magnoliopsida</taxon>
        <taxon>eudicotyledons</taxon>
        <taxon>Gunneridae</taxon>
        <taxon>Pentapetalae</taxon>
        <taxon>rosids</taxon>
        <taxon>malvids</taxon>
        <taxon>Brassicales</taxon>
        <taxon>Brassicaceae</taxon>
        <taxon>Brassiceae</taxon>
        <taxon>Brassica</taxon>
    </lineage>
</organism>
<sequence>MVLSDLPPDLVEEILSRVPATSMKPIRSKIQDSPRNTLVKLQGRVPAKVDLNVVPSSVEFKDEVKLKDFHISDVFHCDGLLLCTTTDRRLMVWNPCLGETRWIQYKHNNERYSIFALGYVNIKSGRSYKIIRCWKRYRYSCCETNGPVVETYEFSSDSWRVLDDVTLDEVPHGCVSIKGNIYWANTYTTDDFLLCFDFTKERVKRMCLPQFQYSGCNVLSVVGEEKLALLHLSERSSRMDMWVTDKIGTDTEAALRWRKSFTVDEPDYVPLPMSFLLDEEKEVALCCACSEVSEFMVYTLGENVWFKSSNKVETEEENETGPSHHRSIQYETPGPEIWSYGKNPLTWQGFLLGIREEGLSVSSSHFKRKDIYHALRHANNVLVGISSGLAAATAIKLAKRPENTGKLIGISLFQS</sequence>
<dbReference type="Gene3D" id="3.40.50.1100">
    <property type="match status" value="1"/>
</dbReference>
<name>A0ABQ7L0Y1_BRACM</name>
<evidence type="ECO:0000313" key="2">
    <source>
        <dbReference type="EMBL" id="KAG5379360.1"/>
    </source>
</evidence>
<dbReference type="PANTHER" id="PTHR47993:SF395">
    <property type="entry name" value="JACALIN-RELATED LECTIN 37-RELATED"/>
    <property type="match status" value="1"/>
</dbReference>
<comment type="caution">
    <text evidence="2">The sequence shown here is derived from an EMBL/GenBank/DDBJ whole genome shotgun (WGS) entry which is preliminary data.</text>
</comment>
<evidence type="ECO:0000313" key="3">
    <source>
        <dbReference type="Proteomes" id="UP000823674"/>
    </source>
</evidence>
<reference evidence="2 3" key="1">
    <citation type="submission" date="2021-03" db="EMBL/GenBank/DDBJ databases">
        <authorList>
            <person name="King G.J."/>
            <person name="Bancroft I."/>
            <person name="Baten A."/>
            <person name="Bloomfield J."/>
            <person name="Borpatragohain P."/>
            <person name="He Z."/>
            <person name="Irish N."/>
            <person name="Irwin J."/>
            <person name="Liu K."/>
            <person name="Mauleon R.P."/>
            <person name="Moore J."/>
            <person name="Morris R."/>
            <person name="Ostergaard L."/>
            <person name="Wang B."/>
            <person name="Wells R."/>
        </authorList>
    </citation>
    <scope>NUCLEOTIDE SEQUENCE [LARGE SCALE GENOMIC DNA]</scope>
    <source>
        <strain evidence="2">R-o-18</strain>
        <tissue evidence="2">Leaf</tissue>
    </source>
</reference>
<dbReference type="Pfam" id="PF07734">
    <property type="entry name" value="FBA_1"/>
    <property type="match status" value="1"/>
</dbReference>
<dbReference type="InterPro" id="IPR050233">
    <property type="entry name" value="A_thaliana_F-box"/>
</dbReference>
<evidence type="ECO:0000259" key="1">
    <source>
        <dbReference type="Pfam" id="PF07734"/>
    </source>
</evidence>
<dbReference type="InterPro" id="IPR017451">
    <property type="entry name" value="F-box-assoc_interact_dom"/>
</dbReference>
<dbReference type="InterPro" id="IPR006527">
    <property type="entry name" value="F-box-assoc_dom_typ1"/>
</dbReference>
<keyword evidence="3" id="KW-1185">Reference proteome</keyword>
<dbReference type="NCBIfam" id="TIGR01640">
    <property type="entry name" value="F_box_assoc_1"/>
    <property type="match status" value="1"/>
</dbReference>
<gene>
    <name evidence="2" type="primary">A07p024610.1_BraROA</name>
    <name evidence="2" type="ORF">IGI04_027202</name>
</gene>
<dbReference type="Proteomes" id="UP000823674">
    <property type="component" value="Chromosome A07"/>
</dbReference>
<dbReference type="SUPFAM" id="SSF50965">
    <property type="entry name" value="Galactose oxidase, central domain"/>
    <property type="match status" value="1"/>
</dbReference>
<feature type="domain" description="F-box associated beta-propeller type 1" evidence="1">
    <location>
        <begin position="48"/>
        <end position="317"/>
    </location>
</feature>
<protein>
    <recommendedName>
        <fullName evidence="1">F-box associated beta-propeller type 1 domain-containing protein</fullName>
    </recommendedName>
</protein>